<proteinExistence type="predicted"/>
<protein>
    <submittedName>
        <fullName evidence="3">Outer membrane protein beta-barrel domain-containing protein</fullName>
    </submittedName>
</protein>
<dbReference type="InterPro" id="IPR025665">
    <property type="entry name" value="Beta-barrel_OMP_2"/>
</dbReference>
<dbReference type="Proteomes" id="UP000199421">
    <property type="component" value="Unassembled WGS sequence"/>
</dbReference>
<dbReference type="EMBL" id="FOAF01000001">
    <property type="protein sequence ID" value="SEL08548.1"/>
    <property type="molecule type" value="Genomic_DNA"/>
</dbReference>
<dbReference type="Pfam" id="PF13568">
    <property type="entry name" value="OMP_b-brl_2"/>
    <property type="match status" value="1"/>
</dbReference>
<dbReference type="AlphaFoldDB" id="A0A1H7MC95"/>
<dbReference type="STRING" id="407022.SAMN05661044_01938"/>
<gene>
    <name evidence="3" type="ORF">SAMN05661044_01938</name>
</gene>
<dbReference type="SUPFAM" id="SSF56925">
    <property type="entry name" value="OMPA-like"/>
    <property type="match status" value="1"/>
</dbReference>
<sequence length="239" mass="26769">MFKKTLLPLLLFFSTIAAAQQIYIVPQVGLNVNTYNFDETSSNISDQRFSPGVSAGVGFNIALNEMRTFIIQPEINYSLRNNRTDNIATASGQQNAETITLNQRNTMHYIEIPLLARLDFGIDTRYYINIGPSFSYALSGREKLESNVSAIESYNRKADFDNRFNRTDWSAVIGGGIEFPFNDGFLVVDARFAWGFKTLYKSREVQGISEDGNPTTLTVAPEGKNRIFTLSIGYGLPLN</sequence>
<dbReference type="InterPro" id="IPR011250">
    <property type="entry name" value="OMP/PagP_B-barrel"/>
</dbReference>
<feature type="domain" description="Outer membrane protein beta-barrel" evidence="2">
    <location>
        <begin position="19"/>
        <end position="198"/>
    </location>
</feature>
<name>A0A1H7MC95_OLID1</name>
<feature type="chain" id="PRO_5011645626" evidence="1">
    <location>
        <begin position="20"/>
        <end position="239"/>
    </location>
</feature>
<keyword evidence="1" id="KW-0732">Signal</keyword>
<evidence type="ECO:0000256" key="1">
    <source>
        <dbReference type="SAM" id="SignalP"/>
    </source>
</evidence>
<dbReference type="OrthoDB" id="949314at2"/>
<accession>A0A1H7MC95</accession>
<evidence type="ECO:0000313" key="4">
    <source>
        <dbReference type="Proteomes" id="UP000199421"/>
    </source>
</evidence>
<dbReference type="RefSeq" id="WP_093322840.1">
    <property type="nucleotide sequence ID" value="NZ_FOAF01000001.1"/>
</dbReference>
<organism evidence="3 4">
    <name type="scientific">Olivibacter domesticus</name>
    <name type="common">Pseudosphingobacterium domesticum</name>
    <dbReference type="NCBI Taxonomy" id="407022"/>
    <lineage>
        <taxon>Bacteria</taxon>
        <taxon>Pseudomonadati</taxon>
        <taxon>Bacteroidota</taxon>
        <taxon>Sphingobacteriia</taxon>
        <taxon>Sphingobacteriales</taxon>
        <taxon>Sphingobacteriaceae</taxon>
        <taxon>Olivibacter</taxon>
    </lineage>
</organism>
<reference evidence="4" key="1">
    <citation type="submission" date="2016-10" db="EMBL/GenBank/DDBJ databases">
        <authorList>
            <person name="Varghese N."/>
            <person name="Submissions S."/>
        </authorList>
    </citation>
    <scope>NUCLEOTIDE SEQUENCE [LARGE SCALE GENOMIC DNA]</scope>
    <source>
        <strain evidence="4">DSM 18733</strain>
    </source>
</reference>
<feature type="signal peptide" evidence="1">
    <location>
        <begin position="1"/>
        <end position="19"/>
    </location>
</feature>
<keyword evidence="4" id="KW-1185">Reference proteome</keyword>
<evidence type="ECO:0000313" key="3">
    <source>
        <dbReference type="EMBL" id="SEL08548.1"/>
    </source>
</evidence>
<evidence type="ECO:0000259" key="2">
    <source>
        <dbReference type="Pfam" id="PF13568"/>
    </source>
</evidence>